<evidence type="ECO:0000313" key="2">
    <source>
        <dbReference type="EMBL" id="KAG2393779.1"/>
    </source>
</evidence>
<accession>A0AA88H030</accession>
<dbReference type="AlphaFoldDB" id="A0AA88H030"/>
<dbReference type="Proteomes" id="UP000816034">
    <property type="component" value="Unassembled WGS sequence"/>
</dbReference>
<dbReference type="GeneID" id="68099764"/>
<gene>
    <name evidence="2" type="ORF">C9374_007310</name>
</gene>
<feature type="region of interest" description="Disordered" evidence="1">
    <location>
        <begin position="221"/>
        <end position="267"/>
    </location>
</feature>
<name>A0AA88H030_NAELO</name>
<evidence type="ECO:0000256" key="1">
    <source>
        <dbReference type="SAM" id="MobiDB-lite"/>
    </source>
</evidence>
<proteinExistence type="predicted"/>
<sequence>MKKDGHDVASLLVFLDKHLPDVCDQFGIVDFLMDKIPDVVGSEANQVIENYIFQNGEFMLGEQTPKNCVTIIYEHQKKIYSYGVLMTTSSLKNDKKTISFKDEDFVRPPPKPHELFNMASELLHTFDSCNISLIEITRPRTVFILASVFKKIGPQMDLIRGARAFEIFKLDMGIPWKNYATKVDKMDVDDDIKKFFKKFVELASDKRKKVWFEEMVNHIFPKEQENDDDDEEEEEDNQPSYFSMPSEIVNKKRPFQSDSTQQTKKQK</sequence>
<dbReference type="RefSeq" id="XP_044555673.1">
    <property type="nucleotide sequence ID" value="XM_044697262.1"/>
</dbReference>
<protein>
    <submittedName>
        <fullName evidence="2">Uncharacterized protein</fullName>
    </submittedName>
</protein>
<keyword evidence="3" id="KW-1185">Reference proteome</keyword>
<evidence type="ECO:0000313" key="3">
    <source>
        <dbReference type="Proteomes" id="UP000816034"/>
    </source>
</evidence>
<dbReference type="EMBL" id="PYSW02000002">
    <property type="protein sequence ID" value="KAG2393779.1"/>
    <property type="molecule type" value="Genomic_DNA"/>
</dbReference>
<feature type="compositionally biased region" description="Acidic residues" evidence="1">
    <location>
        <begin position="225"/>
        <end position="237"/>
    </location>
</feature>
<organism evidence="2 3">
    <name type="scientific">Naegleria lovaniensis</name>
    <name type="common">Amoeba</name>
    <dbReference type="NCBI Taxonomy" id="51637"/>
    <lineage>
        <taxon>Eukaryota</taxon>
        <taxon>Discoba</taxon>
        <taxon>Heterolobosea</taxon>
        <taxon>Tetramitia</taxon>
        <taxon>Eutetramitia</taxon>
        <taxon>Vahlkampfiidae</taxon>
        <taxon>Naegleria</taxon>
    </lineage>
</organism>
<comment type="caution">
    <text evidence="2">The sequence shown here is derived from an EMBL/GenBank/DDBJ whole genome shotgun (WGS) entry which is preliminary data.</text>
</comment>
<reference evidence="2 3" key="1">
    <citation type="journal article" date="2018" name="BMC Genomics">
        <title>The genome of Naegleria lovaniensis, the basis for a comparative approach to unravel pathogenicity factors of the human pathogenic amoeba N. fowleri.</title>
        <authorList>
            <person name="Liechti N."/>
            <person name="Schurch N."/>
            <person name="Bruggmann R."/>
            <person name="Wittwer M."/>
        </authorList>
    </citation>
    <scope>NUCLEOTIDE SEQUENCE [LARGE SCALE GENOMIC DNA]</scope>
    <source>
        <strain evidence="2 3">ATCC 30569</strain>
    </source>
</reference>